<sequence length="308" mass="34205">MPSTMDSRKRVIIDTDIGDDIDDALALFLALKSPELMVLGVTTVFKNTYRRAQIVSSLLRGAGHPDIPVIPGAGRPLANRNVYGAAIAFDEPPHQFLEEMNGEAVAADQTAAEFIIETILRSEHPVTLITLGALTNIALALRVKPEIKTGIEKIVVMGGAYGMNVSEYNFSCDPEAARVVFEAGVKIIAVGLDVTFQCLLSEEQTAQIRASSDPTAQLVMRMREYWQSPHIYLHDPLAVAVAYCEDLVKLERRKIDIETQGQYTRGMSINLSGMNWHQEPGESDIWVCTEVDSRRFVEMYVQRVLQRP</sequence>
<comment type="caution">
    <text evidence="4">The sequence shown here is derived from an EMBL/GenBank/DDBJ whole genome shotgun (WGS) entry which is preliminary data.</text>
</comment>
<dbReference type="PANTHER" id="PTHR12304:SF4">
    <property type="entry name" value="URIDINE NUCLEOSIDASE"/>
    <property type="match status" value="1"/>
</dbReference>
<accession>A0A916ZEL9</accession>
<evidence type="ECO:0000256" key="2">
    <source>
        <dbReference type="ARBA" id="ARBA00023295"/>
    </source>
</evidence>
<keyword evidence="2" id="KW-0326">Glycosidase</keyword>
<protein>
    <submittedName>
        <fullName evidence="4">Nucleoside hydrolase</fullName>
    </submittedName>
</protein>
<dbReference type="Proteomes" id="UP000612456">
    <property type="component" value="Unassembled WGS sequence"/>
</dbReference>
<dbReference type="InterPro" id="IPR023186">
    <property type="entry name" value="IUNH"/>
</dbReference>
<keyword evidence="5" id="KW-1185">Reference proteome</keyword>
<gene>
    <name evidence="4" type="ORF">GCM10010911_56300</name>
</gene>
<dbReference type="EMBL" id="BMHP01000005">
    <property type="protein sequence ID" value="GGD90364.1"/>
    <property type="molecule type" value="Genomic_DNA"/>
</dbReference>
<evidence type="ECO:0000259" key="3">
    <source>
        <dbReference type="Pfam" id="PF01156"/>
    </source>
</evidence>
<keyword evidence="1 4" id="KW-0378">Hydrolase</keyword>
<dbReference type="Pfam" id="PF01156">
    <property type="entry name" value="IU_nuc_hydro"/>
    <property type="match status" value="1"/>
</dbReference>
<proteinExistence type="predicted"/>
<name>A0A916ZEL9_9BACL</name>
<dbReference type="PANTHER" id="PTHR12304">
    <property type="entry name" value="INOSINE-URIDINE PREFERRING NUCLEOSIDE HYDROLASE"/>
    <property type="match status" value="1"/>
</dbReference>
<dbReference type="GO" id="GO:0008477">
    <property type="term" value="F:purine nucleosidase activity"/>
    <property type="evidence" value="ECO:0007669"/>
    <property type="project" value="TreeGrafter"/>
</dbReference>
<dbReference type="Gene3D" id="3.90.245.10">
    <property type="entry name" value="Ribonucleoside hydrolase-like"/>
    <property type="match status" value="1"/>
</dbReference>
<evidence type="ECO:0000313" key="4">
    <source>
        <dbReference type="EMBL" id="GGD90364.1"/>
    </source>
</evidence>
<evidence type="ECO:0000313" key="5">
    <source>
        <dbReference type="Proteomes" id="UP000612456"/>
    </source>
</evidence>
<dbReference type="GO" id="GO:0005829">
    <property type="term" value="C:cytosol"/>
    <property type="evidence" value="ECO:0007669"/>
    <property type="project" value="TreeGrafter"/>
</dbReference>
<dbReference type="AlphaFoldDB" id="A0A916ZEL9"/>
<reference evidence="4" key="1">
    <citation type="journal article" date="2014" name="Int. J. Syst. Evol. Microbiol.">
        <title>Complete genome sequence of Corynebacterium casei LMG S-19264T (=DSM 44701T), isolated from a smear-ripened cheese.</title>
        <authorList>
            <consortium name="US DOE Joint Genome Institute (JGI-PGF)"/>
            <person name="Walter F."/>
            <person name="Albersmeier A."/>
            <person name="Kalinowski J."/>
            <person name="Ruckert C."/>
        </authorList>
    </citation>
    <scope>NUCLEOTIDE SEQUENCE</scope>
    <source>
        <strain evidence="4">CGMCC 1.15178</strain>
    </source>
</reference>
<dbReference type="InterPro" id="IPR036452">
    <property type="entry name" value="Ribo_hydro-like"/>
</dbReference>
<dbReference type="RefSeq" id="WP_229750592.1">
    <property type="nucleotide sequence ID" value="NZ_BMHP01000005.1"/>
</dbReference>
<organism evidence="4 5">
    <name type="scientific">Paenibacillus nasutitermitis</name>
    <dbReference type="NCBI Taxonomy" id="1652958"/>
    <lineage>
        <taxon>Bacteria</taxon>
        <taxon>Bacillati</taxon>
        <taxon>Bacillota</taxon>
        <taxon>Bacilli</taxon>
        <taxon>Bacillales</taxon>
        <taxon>Paenibacillaceae</taxon>
        <taxon>Paenibacillus</taxon>
    </lineage>
</organism>
<feature type="domain" description="Inosine/uridine-preferring nucleoside hydrolase" evidence="3">
    <location>
        <begin position="11"/>
        <end position="297"/>
    </location>
</feature>
<dbReference type="SUPFAM" id="SSF53590">
    <property type="entry name" value="Nucleoside hydrolase"/>
    <property type="match status" value="1"/>
</dbReference>
<reference evidence="4" key="2">
    <citation type="submission" date="2020-09" db="EMBL/GenBank/DDBJ databases">
        <authorList>
            <person name="Sun Q."/>
            <person name="Zhou Y."/>
        </authorList>
    </citation>
    <scope>NUCLEOTIDE SEQUENCE</scope>
    <source>
        <strain evidence="4">CGMCC 1.15178</strain>
    </source>
</reference>
<dbReference type="GO" id="GO:0006152">
    <property type="term" value="P:purine nucleoside catabolic process"/>
    <property type="evidence" value="ECO:0007669"/>
    <property type="project" value="TreeGrafter"/>
</dbReference>
<evidence type="ECO:0000256" key="1">
    <source>
        <dbReference type="ARBA" id="ARBA00022801"/>
    </source>
</evidence>
<dbReference type="InterPro" id="IPR001910">
    <property type="entry name" value="Inosine/uridine_hydrolase_dom"/>
</dbReference>